<dbReference type="HAMAP" id="MF_00815">
    <property type="entry name" value="ATP_synth_gamma_bact"/>
    <property type="match status" value="1"/>
</dbReference>
<keyword evidence="8 10" id="KW-0139">CF(1)</keyword>
<evidence type="ECO:0000256" key="3">
    <source>
        <dbReference type="ARBA" id="ARBA00007681"/>
    </source>
</evidence>
<name>A0A2N3YGR0_9MICO</name>
<dbReference type="Gene3D" id="3.40.1380.10">
    <property type="match status" value="1"/>
</dbReference>
<organism evidence="12 13">
    <name type="scientific">Phycicoccus duodecadis</name>
    <dbReference type="NCBI Taxonomy" id="173053"/>
    <lineage>
        <taxon>Bacteria</taxon>
        <taxon>Bacillati</taxon>
        <taxon>Actinomycetota</taxon>
        <taxon>Actinomycetes</taxon>
        <taxon>Micrococcales</taxon>
        <taxon>Intrasporangiaceae</taxon>
        <taxon>Phycicoccus</taxon>
    </lineage>
</organism>
<evidence type="ECO:0000256" key="4">
    <source>
        <dbReference type="ARBA" id="ARBA00022448"/>
    </source>
</evidence>
<evidence type="ECO:0000256" key="6">
    <source>
        <dbReference type="ARBA" id="ARBA00023065"/>
    </source>
</evidence>
<reference evidence="12 13" key="1">
    <citation type="submission" date="2017-12" db="EMBL/GenBank/DDBJ databases">
        <title>Sequencing the genomes of 1000 Actinobacteria strains.</title>
        <authorList>
            <person name="Klenk H.-P."/>
        </authorList>
    </citation>
    <scope>NUCLEOTIDE SEQUENCE [LARGE SCALE GENOMIC DNA]</scope>
    <source>
        <strain evidence="12 13">DSM 12806</strain>
    </source>
</reference>
<sequence length="299" mass="33123">MGAQIREYRQRIRSVSATKKITRAMELMAASRVVRAQQAVRESTPYARALTRAVSAVATFSNEDHPLTTEKADVRRAAVVIITSDRGLAGAYSSSVLKESERLVARLREEGKEVVPYLLGRKAIGFYRFRRREFAAEWSGDSEKPTFERAREVGERLVADFVLATDDGGVDEVHVVFTRFVSMVTQEPEVIRLLPLEVVEGEEAPAADELLPLYDFEPGAGQVLDALLPKYVNARIFNCMLQSAASELAARQRAMKSATDNAEELIKKYTRLANQARQAEITQEISEIVGGASALAESK</sequence>
<dbReference type="Gene3D" id="1.10.287.80">
    <property type="entry name" value="ATP synthase, gamma subunit, helix hairpin domain"/>
    <property type="match status" value="2"/>
</dbReference>
<dbReference type="GO" id="GO:0045259">
    <property type="term" value="C:proton-transporting ATP synthase complex"/>
    <property type="evidence" value="ECO:0007669"/>
    <property type="project" value="UniProtKB-KW"/>
</dbReference>
<dbReference type="GO" id="GO:0046933">
    <property type="term" value="F:proton-transporting ATP synthase activity, rotational mechanism"/>
    <property type="evidence" value="ECO:0007669"/>
    <property type="project" value="UniProtKB-UniRule"/>
</dbReference>
<keyword evidence="10" id="KW-1003">Cell membrane</keyword>
<dbReference type="PANTHER" id="PTHR11693">
    <property type="entry name" value="ATP SYNTHASE GAMMA CHAIN"/>
    <property type="match status" value="1"/>
</dbReference>
<accession>A0A2N3YGR0</accession>
<comment type="subunit">
    <text evidence="10">F-type ATPases have 2 components, CF(1) - the catalytic core - and CF(0) - the membrane proton channel. CF(1) has five subunits: alpha(3), beta(3), gamma(1), delta(1), epsilon(1). CF(0) has three main subunits: a, b and c.</text>
</comment>
<keyword evidence="4 10" id="KW-0813">Transport</keyword>
<gene>
    <name evidence="10" type="primary">atpG</name>
    <name evidence="12" type="ORF">ATL31_0841</name>
</gene>
<dbReference type="OrthoDB" id="9812769at2"/>
<dbReference type="GO" id="GO:0005886">
    <property type="term" value="C:plasma membrane"/>
    <property type="evidence" value="ECO:0007669"/>
    <property type="project" value="UniProtKB-SubCell"/>
</dbReference>
<dbReference type="GO" id="GO:0042777">
    <property type="term" value="P:proton motive force-driven plasma membrane ATP synthesis"/>
    <property type="evidence" value="ECO:0007669"/>
    <property type="project" value="UniProtKB-UniRule"/>
</dbReference>
<dbReference type="PRINTS" id="PR00126">
    <property type="entry name" value="ATPASEGAMMA"/>
</dbReference>
<dbReference type="GO" id="GO:0005524">
    <property type="term" value="F:ATP binding"/>
    <property type="evidence" value="ECO:0007669"/>
    <property type="project" value="UniProtKB-UniRule"/>
</dbReference>
<evidence type="ECO:0000256" key="8">
    <source>
        <dbReference type="ARBA" id="ARBA00023196"/>
    </source>
</evidence>
<evidence type="ECO:0000313" key="13">
    <source>
        <dbReference type="Proteomes" id="UP000233781"/>
    </source>
</evidence>
<keyword evidence="11" id="KW-0175">Coiled coil</keyword>
<keyword evidence="13" id="KW-1185">Reference proteome</keyword>
<feature type="coiled-coil region" evidence="11">
    <location>
        <begin position="248"/>
        <end position="282"/>
    </location>
</feature>
<proteinExistence type="inferred from homology"/>
<dbReference type="NCBIfam" id="NF004145">
    <property type="entry name" value="PRK05621.1-2"/>
    <property type="match status" value="1"/>
</dbReference>
<keyword evidence="9 10" id="KW-0066">ATP synthesis</keyword>
<keyword evidence="7 10" id="KW-0472">Membrane</keyword>
<evidence type="ECO:0000256" key="11">
    <source>
        <dbReference type="SAM" id="Coils"/>
    </source>
</evidence>
<dbReference type="PROSITE" id="PS00153">
    <property type="entry name" value="ATPASE_GAMMA"/>
    <property type="match status" value="1"/>
</dbReference>
<dbReference type="PANTHER" id="PTHR11693:SF22">
    <property type="entry name" value="ATP SYNTHASE SUBUNIT GAMMA, MITOCHONDRIAL"/>
    <property type="match status" value="1"/>
</dbReference>
<dbReference type="Pfam" id="PF00231">
    <property type="entry name" value="ATP-synt"/>
    <property type="match status" value="1"/>
</dbReference>
<comment type="similarity">
    <text evidence="3 10">Belongs to the ATPase gamma chain family.</text>
</comment>
<dbReference type="SUPFAM" id="SSF52943">
    <property type="entry name" value="ATP synthase (F1-ATPase), gamma subunit"/>
    <property type="match status" value="1"/>
</dbReference>
<dbReference type="NCBIfam" id="TIGR01146">
    <property type="entry name" value="ATPsyn_F1gamma"/>
    <property type="match status" value="1"/>
</dbReference>
<comment type="subcellular location">
    <subcellularLocation>
        <location evidence="10">Cell membrane</location>
        <topology evidence="10">Peripheral membrane protein</topology>
    </subcellularLocation>
    <subcellularLocation>
        <location evidence="2">Membrane</location>
        <topology evidence="2">Peripheral membrane protein</topology>
    </subcellularLocation>
</comment>
<evidence type="ECO:0000256" key="7">
    <source>
        <dbReference type="ARBA" id="ARBA00023136"/>
    </source>
</evidence>
<dbReference type="RefSeq" id="WP_101394670.1">
    <property type="nucleotide sequence ID" value="NZ_PJNE01000001.1"/>
</dbReference>
<evidence type="ECO:0000313" key="12">
    <source>
        <dbReference type="EMBL" id="PKW26037.1"/>
    </source>
</evidence>
<keyword evidence="6 10" id="KW-0406">Ion transport</keyword>
<keyword evidence="5 10" id="KW-0375">Hydrogen ion transport</keyword>
<dbReference type="InterPro" id="IPR035968">
    <property type="entry name" value="ATP_synth_F1_ATPase_gsu"/>
</dbReference>
<evidence type="ECO:0000256" key="9">
    <source>
        <dbReference type="ARBA" id="ARBA00023310"/>
    </source>
</evidence>
<evidence type="ECO:0000256" key="5">
    <source>
        <dbReference type="ARBA" id="ARBA00022781"/>
    </source>
</evidence>
<comment type="function">
    <text evidence="1 10">Produces ATP from ADP in the presence of a proton gradient across the membrane. The gamma chain is believed to be important in regulating ATPase activity and the flow of protons through the CF(0) complex.</text>
</comment>
<evidence type="ECO:0000256" key="10">
    <source>
        <dbReference type="HAMAP-Rule" id="MF_00815"/>
    </source>
</evidence>
<dbReference type="Proteomes" id="UP000233781">
    <property type="component" value="Unassembled WGS sequence"/>
</dbReference>
<dbReference type="InterPro" id="IPR023632">
    <property type="entry name" value="ATP_synth_F1_gsu_CS"/>
</dbReference>
<evidence type="ECO:0000256" key="1">
    <source>
        <dbReference type="ARBA" id="ARBA00003456"/>
    </source>
</evidence>
<protein>
    <recommendedName>
        <fullName evidence="10">ATP synthase gamma chain</fullName>
    </recommendedName>
    <alternativeName>
        <fullName evidence="10">ATP synthase F1 sector gamma subunit</fullName>
    </alternativeName>
    <alternativeName>
        <fullName evidence="10">F-ATPase gamma subunit</fullName>
    </alternativeName>
</protein>
<dbReference type="AlphaFoldDB" id="A0A2N3YGR0"/>
<evidence type="ECO:0000256" key="2">
    <source>
        <dbReference type="ARBA" id="ARBA00004170"/>
    </source>
</evidence>
<comment type="caution">
    <text evidence="12">The sequence shown here is derived from an EMBL/GenBank/DDBJ whole genome shotgun (WGS) entry which is preliminary data.</text>
</comment>
<dbReference type="CDD" id="cd12151">
    <property type="entry name" value="F1-ATPase_gamma"/>
    <property type="match status" value="1"/>
</dbReference>
<dbReference type="InterPro" id="IPR000131">
    <property type="entry name" value="ATP_synth_F1_gsu"/>
</dbReference>
<dbReference type="EMBL" id="PJNE01000001">
    <property type="protein sequence ID" value="PKW26037.1"/>
    <property type="molecule type" value="Genomic_DNA"/>
</dbReference>